<dbReference type="InterPro" id="IPR032783">
    <property type="entry name" value="AraC_lig"/>
</dbReference>
<evidence type="ECO:0000313" key="6">
    <source>
        <dbReference type="Proteomes" id="UP000509660"/>
    </source>
</evidence>
<keyword evidence="2" id="KW-0238">DNA-binding</keyword>
<evidence type="ECO:0000313" key="5">
    <source>
        <dbReference type="EMBL" id="QLB41332.1"/>
    </source>
</evidence>
<dbReference type="Pfam" id="PF12852">
    <property type="entry name" value="Cupin_6"/>
    <property type="match status" value="1"/>
</dbReference>
<evidence type="ECO:0000259" key="4">
    <source>
        <dbReference type="PROSITE" id="PS01124"/>
    </source>
</evidence>
<dbReference type="SUPFAM" id="SSF46689">
    <property type="entry name" value="Homeodomain-like"/>
    <property type="match status" value="2"/>
</dbReference>
<dbReference type="PANTHER" id="PTHR46796:SF7">
    <property type="entry name" value="ARAC FAMILY TRANSCRIPTIONAL REGULATOR"/>
    <property type="match status" value="1"/>
</dbReference>
<dbReference type="InterPro" id="IPR018060">
    <property type="entry name" value="HTH_AraC"/>
</dbReference>
<dbReference type="GO" id="GO:0003700">
    <property type="term" value="F:DNA-binding transcription factor activity"/>
    <property type="evidence" value="ECO:0007669"/>
    <property type="project" value="InterPro"/>
</dbReference>
<dbReference type="AlphaFoldDB" id="A0A7D5HU00"/>
<keyword evidence="6" id="KW-1185">Reference proteome</keyword>
<dbReference type="PROSITE" id="PS00041">
    <property type="entry name" value="HTH_ARAC_FAMILY_1"/>
    <property type="match status" value="2"/>
</dbReference>
<gene>
    <name evidence="5" type="ORF">HV559_09755</name>
</gene>
<evidence type="ECO:0000256" key="1">
    <source>
        <dbReference type="ARBA" id="ARBA00023015"/>
    </source>
</evidence>
<sequence length="298" mass="33900">MDYLDNLIKLHQIEGEIQVICRFQGDWQIKNPQTEQPIGVFHIISRGQCCVKLENECHHLKVGDVVFLPYGTQHELASCPTLLSVSDSQLIPIKQEPIGPFMLCHNQQESDFEMFCGTFHYRNSSNTPLFELPKWHLSSDNASILALLSLLQKESESQLGNKSVINALASVLFTYLVRDYMNHYELKSGTLSLLQDKRLQNAVQAMLNQPEAAWSMDVLAERCAMSRSNFIRTFKEKCGISAGQFLTELRLQKAEILLQHSELSIQQIALAVGYQSEAHFSKLFKTYKNSSPSQFRKA</sequence>
<evidence type="ECO:0000256" key="3">
    <source>
        <dbReference type="ARBA" id="ARBA00023163"/>
    </source>
</evidence>
<organism evidence="5 6">
    <name type="scientific">Mannheimia pernigra</name>
    <dbReference type="NCBI Taxonomy" id="111844"/>
    <lineage>
        <taxon>Bacteria</taxon>
        <taxon>Pseudomonadati</taxon>
        <taxon>Pseudomonadota</taxon>
        <taxon>Gammaproteobacteria</taxon>
        <taxon>Pasteurellales</taxon>
        <taxon>Pasteurellaceae</taxon>
        <taxon>Mannheimia</taxon>
    </lineage>
</organism>
<dbReference type="InterPro" id="IPR050204">
    <property type="entry name" value="AraC_XylS_family_regulators"/>
</dbReference>
<dbReference type="InterPro" id="IPR009057">
    <property type="entry name" value="Homeodomain-like_sf"/>
</dbReference>
<dbReference type="PANTHER" id="PTHR46796">
    <property type="entry name" value="HTH-TYPE TRANSCRIPTIONAL ACTIVATOR RHAS-RELATED"/>
    <property type="match status" value="1"/>
</dbReference>
<feature type="domain" description="HTH araC/xylS-type" evidence="4">
    <location>
        <begin position="197"/>
        <end position="298"/>
    </location>
</feature>
<accession>A0A7D5HU00</accession>
<dbReference type="SMART" id="SM00342">
    <property type="entry name" value="HTH_ARAC"/>
    <property type="match status" value="1"/>
</dbReference>
<keyword evidence="3" id="KW-0804">Transcription</keyword>
<dbReference type="PROSITE" id="PS01124">
    <property type="entry name" value="HTH_ARAC_FAMILY_2"/>
    <property type="match status" value="1"/>
</dbReference>
<protein>
    <submittedName>
        <fullName evidence="5">Helix-turn-helix transcriptional regulator</fullName>
    </submittedName>
</protein>
<dbReference type="GO" id="GO:0043565">
    <property type="term" value="F:sequence-specific DNA binding"/>
    <property type="evidence" value="ECO:0007669"/>
    <property type="project" value="InterPro"/>
</dbReference>
<proteinExistence type="predicted"/>
<name>A0A7D5HU00_9PAST</name>
<dbReference type="PRINTS" id="PR00032">
    <property type="entry name" value="HTHARAC"/>
</dbReference>
<dbReference type="InterPro" id="IPR020449">
    <property type="entry name" value="Tscrpt_reg_AraC-type_HTH"/>
</dbReference>
<evidence type="ECO:0000256" key="2">
    <source>
        <dbReference type="ARBA" id="ARBA00023125"/>
    </source>
</evidence>
<dbReference type="Proteomes" id="UP000509660">
    <property type="component" value="Chromosome"/>
</dbReference>
<dbReference type="EMBL" id="CP055306">
    <property type="protein sequence ID" value="QLB41332.1"/>
    <property type="molecule type" value="Genomic_DNA"/>
</dbReference>
<keyword evidence="1" id="KW-0805">Transcription regulation</keyword>
<dbReference type="Pfam" id="PF12833">
    <property type="entry name" value="HTH_18"/>
    <property type="match status" value="1"/>
</dbReference>
<dbReference type="InterPro" id="IPR018062">
    <property type="entry name" value="HTH_AraC-typ_CS"/>
</dbReference>
<reference evidence="5 6" key="1">
    <citation type="submission" date="2020-06" db="EMBL/GenBank/DDBJ databases">
        <title>Mannheimia pernigra sp. nov. isolated from bovine respiratory tract.</title>
        <authorList>
            <person name="Kuhnert P."/>
            <person name="Akarsu-Egger H."/>
        </authorList>
    </citation>
    <scope>NUCLEOTIDE SEQUENCE [LARGE SCALE GENOMIC DNA]</scope>
    <source>
        <strain evidence="5 6">BNO311</strain>
    </source>
</reference>
<dbReference type="Gene3D" id="1.10.10.60">
    <property type="entry name" value="Homeodomain-like"/>
    <property type="match status" value="2"/>
</dbReference>